<accession>A0A410RX82</accession>
<evidence type="ECO:0000313" key="2">
    <source>
        <dbReference type="Proteomes" id="UP000288758"/>
    </source>
</evidence>
<dbReference type="AlphaFoldDB" id="A0A410RX82"/>
<protein>
    <submittedName>
        <fullName evidence="1">Uncharacterized protein</fullName>
    </submittedName>
</protein>
<dbReference type="EMBL" id="CP034669">
    <property type="protein sequence ID" value="QAT86442.1"/>
    <property type="molecule type" value="Genomic_DNA"/>
</dbReference>
<sequence>MGITFLEFLRAQLVGEWYPSTEGRKTLWSVAPGIGLELGL</sequence>
<reference evidence="1 2" key="1">
    <citation type="submission" date="2018-12" db="EMBL/GenBank/DDBJ databases">
        <title>Complete Genome Sequence of the Corallopyronin A producing Myxobacterium Corallococcus coralloides B035.</title>
        <authorList>
            <person name="Bouhired S.M."/>
            <person name="Rupp O."/>
            <person name="Blom J."/>
            <person name="Schaeberle T.F."/>
            <person name="Kehraus S."/>
            <person name="Schiefer A."/>
            <person name="Pfarr K."/>
            <person name="Goesmann A."/>
            <person name="Hoerauf A."/>
            <person name="Koenig G.M."/>
        </authorList>
    </citation>
    <scope>NUCLEOTIDE SEQUENCE [LARGE SCALE GENOMIC DNA]</scope>
    <source>
        <strain evidence="1 2">B035</strain>
    </source>
</reference>
<proteinExistence type="predicted"/>
<dbReference type="Proteomes" id="UP000288758">
    <property type="component" value="Chromosome"/>
</dbReference>
<evidence type="ECO:0000313" key="1">
    <source>
        <dbReference type="EMBL" id="QAT86442.1"/>
    </source>
</evidence>
<gene>
    <name evidence="1" type="ORF">EJ065_4900</name>
</gene>
<organism evidence="1 2">
    <name type="scientific">Corallococcus coralloides</name>
    <name type="common">Myxococcus coralloides</name>
    <dbReference type="NCBI Taxonomy" id="184914"/>
    <lineage>
        <taxon>Bacteria</taxon>
        <taxon>Pseudomonadati</taxon>
        <taxon>Myxococcota</taxon>
        <taxon>Myxococcia</taxon>
        <taxon>Myxococcales</taxon>
        <taxon>Cystobacterineae</taxon>
        <taxon>Myxococcaceae</taxon>
        <taxon>Corallococcus</taxon>
    </lineage>
</organism>
<name>A0A410RX82_CORCK</name>